<comment type="caution">
    <text evidence="7">The sequence shown here is derived from an EMBL/GenBank/DDBJ whole genome shotgun (WGS) entry which is preliminary data.</text>
</comment>
<dbReference type="PROSITE" id="PS50850">
    <property type="entry name" value="MFS"/>
    <property type="match status" value="1"/>
</dbReference>
<dbReference type="EMBL" id="QKYU01000031">
    <property type="protein sequence ID" value="PZW38972.1"/>
    <property type="molecule type" value="Genomic_DNA"/>
</dbReference>
<evidence type="ECO:0000256" key="4">
    <source>
        <dbReference type="ARBA" id="ARBA00023136"/>
    </source>
</evidence>
<keyword evidence="4 5" id="KW-0472">Membrane</keyword>
<dbReference type="InterPro" id="IPR020846">
    <property type="entry name" value="MFS_dom"/>
</dbReference>
<dbReference type="PANTHER" id="PTHR23518:SF2">
    <property type="entry name" value="MAJOR FACILITATOR SUPERFAMILY TRANSPORTER"/>
    <property type="match status" value="1"/>
</dbReference>
<keyword evidence="2 5" id="KW-0812">Transmembrane</keyword>
<dbReference type="SUPFAM" id="SSF103473">
    <property type="entry name" value="MFS general substrate transporter"/>
    <property type="match status" value="1"/>
</dbReference>
<sequence>MAGRGNKIDEPEAVQGRLRDLPRGIWALGLVSMLMDISSEMIHALLPIYFVTVLGTSMVTVGAIEGIAEATASIVKIFSGALSDWLGRRKLLAAIGYGLAAFTKPVFPLASSVGWLVGARFVDRIGKGIRGAPRDALVADLAPAQMRGASFGLRQSLDTVGAFLGPLFAIGLMWATANDIKAVFWWAVPPAFLSLALIIFAVPEPARPTRPRKTENPMSLGGLKALGATFWWVVAVSGLFTLARFSDAFLVLRAQNVGVPIALVPAVMVLMNIVYAGIATPAGFLSDRLGRQGILLIGFAWLIVADLLLALVPSFAGLALGVVAWGIHMGLTAGILTTLVADTVPKELRGTAFGAFHFVSGIAMLAASLIAGLLWDGIGPAGTFLSGAGFTALALVGFLLLRERLNPSKTLDGEGEASL</sequence>
<reference evidence="7 8" key="1">
    <citation type="submission" date="2018-06" db="EMBL/GenBank/DDBJ databases">
        <title>Genomic Encyclopedia of Archaeal and Bacterial Type Strains, Phase II (KMG-II): from individual species to whole genera.</title>
        <authorList>
            <person name="Goeker M."/>
        </authorList>
    </citation>
    <scope>NUCLEOTIDE SEQUENCE [LARGE SCALE GENOMIC DNA]</scope>
    <source>
        <strain evidence="7 8">DSM 24525</strain>
    </source>
</reference>
<dbReference type="InterPro" id="IPR036259">
    <property type="entry name" value="MFS_trans_sf"/>
</dbReference>
<dbReference type="InterPro" id="IPR005829">
    <property type="entry name" value="Sugar_transporter_CS"/>
</dbReference>
<dbReference type="GO" id="GO:0022857">
    <property type="term" value="F:transmembrane transporter activity"/>
    <property type="evidence" value="ECO:0007669"/>
    <property type="project" value="InterPro"/>
</dbReference>
<feature type="transmembrane region" description="Helical" evidence="5">
    <location>
        <begin position="294"/>
        <end position="312"/>
    </location>
</feature>
<evidence type="ECO:0000313" key="7">
    <source>
        <dbReference type="EMBL" id="PZW38972.1"/>
    </source>
</evidence>
<feature type="transmembrane region" description="Helical" evidence="5">
    <location>
        <begin position="91"/>
        <end position="117"/>
    </location>
</feature>
<dbReference type="PROSITE" id="PS00216">
    <property type="entry name" value="SUGAR_TRANSPORT_1"/>
    <property type="match status" value="1"/>
</dbReference>
<name>A0A2W7I0I7_9PROT</name>
<dbReference type="RefSeq" id="WP_111400145.1">
    <property type="nucleotide sequence ID" value="NZ_QKYU01000031.1"/>
</dbReference>
<feature type="transmembrane region" description="Helical" evidence="5">
    <location>
        <begin position="183"/>
        <end position="202"/>
    </location>
</feature>
<dbReference type="OrthoDB" id="9803985at2"/>
<evidence type="ECO:0000256" key="5">
    <source>
        <dbReference type="SAM" id="Phobius"/>
    </source>
</evidence>
<dbReference type="InterPro" id="IPR011701">
    <property type="entry name" value="MFS"/>
</dbReference>
<feature type="transmembrane region" description="Helical" evidence="5">
    <location>
        <begin position="257"/>
        <end position="282"/>
    </location>
</feature>
<accession>A0A2W7I0I7</accession>
<gene>
    <name evidence="7" type="ORF">C8P66_1315</name>
</gene>
<dbReference type="PANTHER" id="PTHR23518">
    <property type="entry name" value="C-METHYLTRANSFERASE"/>
    <property type="match status" value="1"/>
</dbReference>
<evidence type="ECO:0000256" key="3">
    <source>
        <dbReference type="ARBA" id="ARBA00022989"/>
    </source>
</evidence>
<feature type="transmembrane region" description="Helical" evidence="5">
    <location>
        <begin position="381"/>
        <end position="401"/>
    </location>
</feature>
<protein>
    <submittedName>
        <fullName evidence="7">Putative MFS family arabinose efflux permease</fullName>
    </submittedName>
</protein>
<proteinExistence type="predicted"/>
<keyword evidence="3 5" id="KW-1133">Transmembrane helix</keyword>
<evidence type="ECO:0000313" key="8">
    <source>
        <dbReference type="Proteomes" id="UP000249688"/>
    </source>
</evidence>
<comment type="subcellular location">
    <subcellularLocation>
        <location evidence="1">Membrane</location>
        <topology evidence="1">Multi-pass membrane protein</topology>
    </subcellularLocation>
</comment>
<evidence type="ECO:0000259" key="6">
    <source>
        <dbReference type="PROSITE" id="PS50850"/>
    </source>
</evidence>
<dbReference type="GO" id="GO:0016020">
    <property type="term" value="C:membrane"/>
    <property type="evidence" value="ECO:0007669"/>
    <property type="project" value="UniProtKB-SubCell"/>
</dbReference>
<feature type="transmembrane region" description="Helical" evidence="5">
    <location>
        <begin position="223"/>
        <end position="245"/>
    </location>
</feature>
<evidence type="ECO:0000256" key="1">
    <source>
        <dbReference type="ARBA" id="ARBA00004141"/>
    </source>
</evidence>
<organism evidence="7 8">
    <name type="scientific">Humitalea rosea</name>
    <dbReference type="NCBI Taxonomy" id="990373"/>
    <lineage>
        <taxon>Bacteria</taxon>
        <taxon>Pseudomonadati</taxon>
        <taxon>Pseudomonadota</taxon>
        <taxon>Alphaproteobacteria</taxon>
        <taxon>Acetobacterales</taxon>
        <taxon>Roseomonadaceae</taxon>
        <taxon>Humitalea</taxon>
    </lineage>
</organism>
<evidence type="ECO:0000256" key="2">
    <source>
        <dbReference type="ARBA" id="ARBA00022692"/>
    </source>
</evidence>
<feature type="transmembrane region" description="Helical" evidence="5">
    <location>
        <begin position="318"/>
        <end position="341"/>
    </location>
</feature>
<dbReference type="AlphaFoldDB" id="A0A2W7I0I7"/>
<keyword evidence="8" id="KW-1185">Reference proteome</keyword>
<feature type="domain" description="Major facilitator superfamily (MFS) profile" evidence="6">
    <location>
        <begin position="24"/>
        <end position="406"/>
    </location>
</feature>
<feature type="transmembrane region" description="Helical" evidence="5">
    <location>
        <begin position="353"/>
        <end position="375"/>
    </location>
</feature>
<dbReference type="CDD" id="cd17370">
    <property type="entry name" value="MFS_MJ1317_like"/>
    <property type="match status" value="1"/>
</dbReference>
<feature type="transmembrane region" description="Helical" evidence="5">
    <location>
        <begin position="156"/>
        <end position="177"/>
    </location>
</feature>
<dbReference type="Pfam" id="PF07690">
    <property type="entry name" value="MFS_1"/>
    <property type="match status" value="2"/>
</dbReference>
<dbReference type="Gene3D" id="1.20.1250.20">
    <property type="entry name" value="MFS general substrate transporter like domains"/>
    <property type="match status" value="2"/>
</dbReference>
<dbReference type="Proteomes" id="UP000249688">
    <property type="component" value="Unassembled WGS sequence"/>
</dbReference>